<dbReference type="Proteomes" id="UP000295536">
    <property type="component" value="Unassembled WGS sequence"/>
</dbReference>
<accession>A0A4R3LJT7</accession>
<evidence type="ECO:0000313" key="4">
    <source>
        <dbReference type="Proteomes" id="UP000295536"/>
    </source>
</evidence>
<organism evidence="2 4">
    <name type="scientific">Tepidimonas ignava</name>
    <dbReference type="NCBI Taxonomy" id="114249"/>
    <lineage>
        <taxon>Bacteria</taxon>
        <taxon>Pseudomonadati</taxon>
        <taxon>Pseudomonadota</taxon>
        <taxon>Betaproteobacteria</taxon>
        <taxon>Burkholderiales</taxon>
        <taxon>Tepidimonas</taxon>
    </lineage>
</organism>
<protein>
    <submittedName>
        <fullName evidence="2">Uncharacterized protein</fullName>
    </submittedName>
</protein>
<reference evidence="3 5" key="2">
    <citation type="submission" date="2019-07" db="EMBL/GenBank/DDBJ databases">
        <title>Tepidimonas ignava SPS-1037 draft genome.</title>
        <authorList>
            <person name="Da Costa M.S."/>
            <person name="Froufe H.J.C."/>
            <person name="Egas C."/>
            <person name="Albuquerque L."/>
        </authorList>
    </citation>
    <scope>NUCLEOTIDE SEQUENCE [LARGE SCALE GENOMIC DNA]</scope>
    <source>
        <strain evidence="3 5">SPS-1037</strain>
    </source>
</reference>
<feature type="region of interest" description="Disordered" evidence="1">
    <location>
        <begin position="181"/>
        <end position="211"/>
    </location>
</feature>
<evidence type="ECO:0000313" key="5">
    <source>
        <dbReference type="Proteomes" id="UP000315577"/>
    </source>
</evidence>
<comment type="caution">
    <text evidence="2">The sequence shown here is derived from an EMBL/GenBank/DDBJ whole genome shotgun (WGS) entry which is preliminary data.</text>
</comment>
<reference evidence="2 4" key="1">
    <citation type="submission" date="2019-03" db="EMBL/GenBank/DDBJ databases">
        <title>Genomic Encyclopedia of Type Strains, Phase IV (KMG-IV): sequencing the most valuable type-strain genomes for metagenomic binning, comparative biology and taxonomic classification.</title>
        <authorList>
            <person name="Goeker M."/>
        </authorList>
    </citation>
    <scope>NUCLEOTIDE SEQUENCE [LARGE SCALE GENOMIC DNA]</scope>
    <source>
        <strain evidence="2 4">DSM 12034</strain>
    </source>
</reference>
<proteinExistence type="predicted"/>
<dbReference type="AlphaFoldDB" id="A0A4R3LJT7"/>
<dbReference type="RefSeq" id="WP_132962109.1">
    <property type="nucleotide sequence ID" value="NZ_SMAH01000004.1"/>
</dbReference>
<gene>
    <name evidence="2" type="ORF">EDC36_104218</name>
    <name evidence="3" type="ORF">Tigna_01912</name>
</gene>
<dbReference type="EMBL" id="SMAH01000004">
    <property type="protein sequence ID" value="TCS98794.1"/>
    <property type="molecule type" value="Genomic_DNA"/>
</dbReference>
<sequence length="211" mass="23020">MSIPSYAYSTEHLEAADGGERYIAHTGAYTGTIDYARAIQSSKGAWGVELGFVADDGRKPKYPLTLWTLSADGKRYFGHDLLDALLVCAGVESGLKPGKVRYWRWDRELGEEVEAVADGYPALKHKRIGLLLQRELYTTQTGKEGSRLNIVGVFDPQTRQTASEKAAGLEPQKLAARLASLKDKDSRAAQAPAAQPAQGSGFEDMQDDVPF</sequence>
<dbReference type="Proteomes" id="UP000315577">
    <property type="component" value="Unassembled WGS sequence"/>
</dbReference>
<keyword evidence="5" id="KW-1185">Reference proteome</keyword>
<dbReference type="EMBL" id="VJNC01000013">
    <property type="protein sequence ID" value="TSE20281.1"/>
    <property type="molecule type" value="Genomic_DNA"/>
</dbReference>
<evidence type="ECO:0000256" key="1">
    <source>
        <dbReference type="SAM" id="MobiDB-lite"/>
    </source>
</evidence>
<name>A0A4R3LJT7_9BURK</name>
<feature type="compositionally biased region" description="Low complexity" evidence="1">
    <location>
        <begin position="188"/>
        <end position="198"/>
    </location>
</feature>
<evidence type="ECO:0000313" key="2">
    <source>
        <dbReference type="EMBL" id="TCS98794.1"/>
    </source>
</evidence>
<evidence type="ECO:0000313" key="3">
    <source>
        <dbReference type="EMBL" id="TSE20281.1"/>
    </source>
</evidence>